<dbReference type="STRING" id="314344.AL013_12155"/>
<dbReference type="Gene3D" id="2.10.109.10">
    <property type="entry name" value="Umud Fragment, subunit A"/>
    <property type="match status" value="1"/>
</dbReference>
<dbReference type="AlphaFoldDB" id="Q0F365"/>
<reference evidence="3 4" key="1">
    <citation type="submission" date="2006-09" db="EMBL/GenBank/DDBJ databases">
        <authorList>
            <person name="Emerson D."/>
            <person name="Ferriera S."/>
            <person name="Johnson J."/>
            <person name="Kravitz S."/>
            <person name="Halpern A."/>
            <person name="Remington K."/>
            <person name="Beeson K."/>
            <person name="Tran B."/>
            <person name="Rogers Y.-H."/>
            <person name="Friedman R."/>
            <person name="Venter J.C."/>
        </authorList>
    </citation>
    <scope>NUCLEOTIDE SEQUENCE [LARGE SCALE GENOMIC DNA]</scope>
    <source>
        <strain evidence="3 4">PV-1</strain>
    </source>
</reference>
<dbReference type="GO" id="GO:0006465">
    <property type="term" value="P:signal peptide processing"/>
    <property type="evidence" value="ECO:0007669"/>
    <property type="project" value="InterPro"/>
</dbReference>
<organism evidence="3 4">
    <name type="scientific">Mariprofundus ferrooxydans PV-1</name>
    <dbReference type="NCBI Taxonomy" id="314345"/>
    <lineage>
        <taxon>Bacteria</taxon>
        <taxon>Pseudomonadati</taxon>
        <taxon>Pseudomonadota</taxon>
        <taxon>Candidatius Mariprofundia</taxon>
        <taxon>Mariprofundales</taxon>
        <taxon>Mariprofundaceae</taxon>
        <taxon>Mariprofundus</taxon>
    </lineage>
</organism>
<feature type="transmembrane region" description="Helical" evidence="1">
    <location>
        <begin position="21"/>
        <end position="43"/>
    </location>
</feature>
<evidence type="ECO:0000313" key="4">
    <source>
        <dbReference type="Proteomes" id="UP000005297"/>
    </source>
</evidence>
<feature type="domain" description="Peptidase S26" evidence="2">
    <location>
        <begin position="19"/>
        <end position="178"/>
    </location>
</feature>
<keyword evidence="4" id="KW-1185">Reference proteome</keyword>
<dbReference type="InterPro" id="IPR019533">
    <property type="entry name" value="Peptidase_S26"/>
</dbReference>
<dbReference type="RefSeq" id="WP_009851221.1">
    <property type="nucleotide sequence ID" value="NZ_DS022295.1"/>
</dbReference>
<dbReference type="Pfam" id="PF10502">
    <property type="entry name" value="Peptidase_S26"/>
    <property type="match status" value="1"/>
</dbReference>
<dbReference type="GO" id="GO:0004252">
    <property type="term" value="F:serine-type endopeptidase activity"/>
    <property type="evidence" value="ECO:0007669"/>
    <property type="project" value="InterPro"/>
</dbReference>
<dbReference type="Proteomes" id="UP000005297">
    <property type="component" value="Unassembled WGS sequence"/>
</dbReference>
<dbReference type="eggNOG" id="COG4959">
    <property type="taxonomic scope" value="Bacteria"/>
</dbReference>
<protein>
    <recommendedName>
        <fullName evidence="2">Peptidase S26 domain-containing protein</fullName>
    </recommendedName>
</protein>
<dbReference type="HOGENOM" id="CLU_104604_2_0_0"/>
<proteinExistence type="predicted"/>
<dbReference type="InterPro" id="IPR036286">
    <property type="entry name" value="LexA/Signal_pep-like_sf"/>
</dbReference>
<evidence type="ECO:0000256" key="1">
    <source>
        <dbReference type="SAM" id="Phobius"/>
    </source>
</evidence>
<accession>Q0F365</accession>
<dbReference type="EMBL" id="AATS01000001">
    <property type="protein sequence ID" value="EAU56076.1"/>
    <property type="molecule type" value="Genomic_DNA"/>
</dbReference>
<comment type="caution">
    <text evidence="3">The sequence shown here is derived from an EMBL/GenBank/DDBJ whole genome shotgun (WGS) entry which is preliminary data.</text>
</comment>
<evidence type="ECO:0000259" key="2">
    <source>
        <dbReference type="Pfam" id="PF10502"/>
    </source>
</evidence>
<gene>
    <name evidence="3" type="ORF">SPV1_04628</name>
</gene>
<sequence>MIAAMSSFMDRIRPSDRIIRWLLRMLYAMGVVALAVALCRPFFTIGINLDHSLPGHVFLIHKREMPERGQLVAFRFQGFPPYFPAGATFVKILAGMPGDEVRAEDAGCIEYRAHTRTFVMVIGCAKAKTRDGHPLNLGPVGEIPQGRYAVAGTHPDSLDSRYAAVGWIRRNQIIGRAYRIF</sequence>
<dbReference type="OrthoDB" id="5564030at2"/>
<name>Q0F365_9PROT</name>
<dbReference type="SUPFAM" id="SSF51306">
    <property type="entry name" value="LexA/Signal peptidase"/>
    <property type="match status" value="1"/>
</dbReference>
<dbReference type="InParanoid" id="Q0F365"/>
<keyword evidence="1" id="KW-0472">Membrane</keyword>
<keyword evidence="1" id="KW-0812">Transmembrane</keyword>
<evidence type="ECO:0000313" key="3">
    <source>
        <dbReference type="EMBL" id="EAU56076.1"/>
    </source>
</evidence>
<keyword evidence="1" id="KW-1133">Transmembrane helix</keyword>